<evidence type="ECO:0008006" key="3">
    <source>
        <dbReference type="Google" id="ProtNLM"/>
    </source>
</evidence>
<dbReference type="OrthoDB" id="2957144at2759"/>
<dbReference type="EMBL" id="BPQB01000009">
    <property type="protein sequence ID" value="GJE88544.1"/>
    <property type="molecule type" value="Genomic_DNA"/>
</dbReference>
<reference evidence="1 2" key="1">
    <citation type="submission" date="2021-08" db="EMBL/GenBank/DDBJ databases">
        <title>Draft Genome Sequence of Phanerochaete sordida strain YK-624.</title>
        <authorList>
            <person name="Mori T."/>
            <person name="Dohra H."/>
            <person name="Suzuki T."/>
            <person name="Kawagishi H."/>
            <person name="Hirai H."/>
        </authorList>
    </citation>
    <scope>NUCLEOTIDE SEQUENCE [LARGE SCALE GENOMIC DNA]</scope>
    <source>
        <strain evidence="1 2">YK-624</strain>
    </source>
</reference>
<sequence>MDSRSTTTPVDSYKQFPNGILYSLSPSSSTTLAPPLQRRFRGTGSIDNELADKSCAGLGVAGLLRNLNEVLGTTYELEGDIKALLCRYVEDPAMDFGSAYGELRRGWFSDVSTLRSRLDKGRRRDEDTRRRAIDMGRGLIVNPRITPRRVWDLYSNRVLPFWVLLSNDVPRNLWAVSHAWVELAERQHVKTRINREEWPVPIPNDVDLEQVRVELLNLGAEYVWLDVLCLRQKIRGDGDSGSPLSPQEVASEQLRAEEWKLDVPTIGHVYRCKPSQVVITYFSGLGRPFSIGHTTLKEDRAWLNRVWTMQETTPNWLLGGLTLEPFDDEGESISTVLTEFHGHMCNLLSSLSVEIPDIFALITFLLRRQGTNEIDFLGALGYLLKCPAIPIYDQKQSTEDAWDLLLQQLHPKHLTDLLIMYPDAGEGGQRRWRPSWKQLQAFCPEHTLPVTYSPRDLLQSPDPRVTSSSHGSSTITYSNSGYVIPHCRISGPSASETELRVPIGRPGTKGKSAGETFRIEPLGHGYTFSKEYCVVGVADLQYWVVGNIRKFDGSEMTFEKVGVFCISDPKERERLWHLNPGVSDVNISYV</sequence>
<dbReference type="AlphaFoldDB" id="A0A9P3G631"/>
<organism evidence="1 2">
    <name type="scientific">Phanerochaete sordida</name>
    <dbReference type="NCBI Taxonomy" id="48140"/>
    <lineage>
        <taxon>Eukaryota</taxon>
        <taxon>Fungi</taxon>
        <taxon>Dikarya</taxon>
        <taxon>Basidiomycota</taxon>
        <taxon>Agaricomycotina</taxon>
        <taxon>Agaricomycetes</taxon>
        <taxon>Polyporales</taxon>
        <taxon>Phanerochaetaceae</taxon>
        <taxon>Phanerochaete</taxon>
    </lineage>
</organism>
<gene>
    <name evidence="1" type="ORF">PsYK624_046270</name>
</gene>
<comment type="caution">
    <text evidence="1">The sequence shown here is derived from an EMBL/GenBank/DDBJ whole genome shotgun (WGS) entry which is preliminary data.</text>
</comment>
<evidence type="ECO:0000313" key="2">
    <source>
        <dbReference type="Proteomes" id="UP000703269"/>
    </source>
</evidence>
<dbReference type="Proteomes" id="UP000703269">
    <property type="component" value="Unassembled WGS sequence"/>
</dbReference>
<protein>
    <recommendedName>
        <fullName evidence="3">Heterokaryon incompatibility domain-containing protein</fullName>
    </recommendedName>
</protein>
<evidence type="ECO:0000313" key="1">
    <source>
        <dbReference type="EMBL" id="GJE88544.1"/>
    </source>
</evidence>
<keyword evidence="2" id="KW-1185">Reference proteome</keyword>
<proteinExistence type="predicted"/>
<accession>A0A9P3G631</accession>
<name>A0A9P3G631_9APHY</name>